<evidence type="ECO:0000259" key="2">
    <source>
        <dbReference type="Pfam" id="PF20296"/>
    </source>
</evidence>
<name>A0A839EGF6_9MICO</name>
<dbReference type="Pfam" id="PF20296">
    <property type="entry name" value="MTaX1"/>
    <property type="match status" value="1"/>
</dbReference>
<dbReference type="InterPro" id="IPR046894">
    <property type="entry name" value="MTaX1"/>
</dbReference>
<reference evidence="3 4" key="1">
    <citation type="submission" date="2020-07" db="EMBL/GenBank/DDBJ databases">
        <title>Sequencing the genomes of 1000 actinobacteria strains.</title>
        <authorList>
            <person name="Klenk H.-P."/>
        </authorList>
    </citation>
    <scope>NUCLEOTIDE SEQUENCE [LARGE SCALE GENOMIC DNA]</scope>
    <source>
        <strain evidence="3 4">DSM 19663</strain>
    </source>
</reference>
<proteinExistence type="predicted"/>
<keyword evidence="4" id="KW-1185">Reference proteome</keyword>
<accession>A0A839EGF6</accession>
<keyword evidence="3" id="KW-0255">Endonuclease</keyword>
<dbReference type="InterPro" id="IPR003615">
    <property type="entry name" value="HNH_nuc"/>
</dbReference>
<dbReference type="RefSeq" id="WP_182491205.1">
    <property type="nucleotide sequence ID" value="NZ_BAAAOV010000019.1"/>
</dbReference>
<evidence type="ECO:0000259" key="1">
    <source>
        <dbReference type="Pfam" id="PF13391"/>
    </source>
</evidence>
<dbReference type="EMBL" id="JACGWX010000005">
    <property type="protein sequence ID" value="MBA8848405.1"/>
    <property type="molecule type" value="Genomic_DNA"/>
</dbReference>
<gene>
    <name evidence="3" type="ORF">FHX53_002009</name>
</gene>
<dbReference type="Proteomes" id="UP000585905">
    <property type="component" value="Unassembled WGS sequence"/>
</dbReference>
<sequence length="334" mass="36275">MVDRLSSRELRERFFSALENSGVEIVHLTAPSEKPIRVALSAGTFGEPVVFRVFLWNITHGGATRSEDEFRIQLTGSLPDDVAGETTIVLGWSPAFEVFAGWSARDHQNRVSRSPSLQVKKTTLVAAYDLGLAAASRGGGDVVVALKPELLAAYLVNADKLHMADPEEVLAEIELITPASNVPEPGAPMTPSPWVRPTHVREIAVQLRAWDFSKRVLDAYDHGCCICGIELMVIEAAHIVPVAWPGSTDETSNGLALCAVHHKAYDKKLISVNPDYTVAVSANRLSQLRALNRSAGEDELIQLDGAPLLRIPAATEDRPTPANLLLGQVARNWD</sequence>
<keyword evidence="3" id="KW-0540">Nuclease</keyword>
<evidence type="ECO:0000313" key="3">
    <source>
        <dbReference type="EMBL" id="MBA8848405.1"/>
    </source>
</evidence>
<evidence type="ECO:0000313" key="4">
    <source>
        <dbReference type="Proteomes" id="UP000585905"/>
    </source>
</evidence>
<dbReference type="AlphaFoldDB" id="A0A839EGF6"/>
<keyword evidence="3" id="KW-0378">Hydrolase</keyword>
<feature type="domain" description="HNH nuclease" evidence="1">
    <location>
        <begin position="224"/>
        <end position="273"/>
    </location>
</feature>
<dbReference type="Pfam" id="PF13391">
    <property type="entry name" value="HNH_2"/>
    <property type="match status" value="1"/>
</dbReference>
<protein>
    <submittedName>
        <fullName evidence="3">Putative restriction endonuclease</fullName>
    </submittedName>
</protein>
<comment type="caution">
    <text evidence="3">The sequence shown here is derived from an EMBL/GenBank/DDBJ whole genome shotgun (WGS) entry which is preliminary data.</text>
</comment>
<organism evidence="3 4">
    <name type="scientific">Microcella alkalica</name>
    <dbReference type="NCBI Taxonomy" id="355930"/>
    <lineage>
        <taxon>Bacteria</taxon>
        <taxon>Bacillati</taxon>
        <taxon>Actinomycetota</taxon>
        <taxon>Actinomycetes</taxon>
        <taxon>Micrococcales</taxon>
        <taxon>Microbacteriaceae</taxon>
        <taxon>Microcella</taxon>
    </lineage>
</organism>
<feature type="domain" description="Methylase-associated X1" evidence="2">
    <location>
        <begin position="51"/>
        <end position="155"/>
    </location>
</feature>
<dbReference type="GO" id="GO:0004519">
    <property type="term" value="F:endonuclease activity"/>
    <property type="evidence" value="ECO:0007669"/>
    <property type="project" value="UniProtKB-KW"/>
</dbReference>